<comment type="caution">
    <text evidence="2">The sequence shown here is derived from an EMBL/GenBank/DDBJ whole genome shotgun (WGS) entry which is preliminary data.</text>
</comment>
<sequence>MYIVPTAARLTAILLLGIFSVSLATANPPVDLFKGPPSWAIAGQYGISAIEVEFDTAGPEKGAQRLRLTLPGGEQVELERDGFESRGPGNKAWRGRVVGNEDSRAVLTLHKGKLAQ</sequence>
<gene>
    <name evidence="2" type="ORF">BOV88_12755</name>
</gene>
<evidence type="ECO:0000313" key="3">
    <source>
        <dbReference type="Proteomes" id="UP000190962"/>
    </source>
</evidence>
<evidence type="ECO:0000256" key="1">
    <source>
        <dbReference type="SAM" id="SignalP"/>
    </source>
</evidence>
<accession>A0A1T2CNZ1</accession>
<keyword evidence="1" id="KW-0732">Signal</keyword>
<name>A0A1T2CNZ1_SOVGS</name>
<organism evidence="2 3">
    <name type="scientific">Solemya velum gill symbiont</name>
    <dbReference type="NCBI Taxonomy" id="2340"/>
    <lineage>
        <taxon>Bacteria</taxon>
        <taxon>Pseudomonadati</taxon>
        <taxon>Pseudomonadota</taxon>
        <taxon>Gammaproteobacteria</taxon>
        <taxon>sulfur-oxidizing symbionts</taxon>
    </lineage>
</organism>
<feature type="chain" id="PRO_5012006890" evidence="1">
    <location>
        <begin position="27"/>
        <end position="116"/>
    </location>
</feature>
<proteinExistence type="predicted"/>
<evidence type="ECO:0000313" key="2">
    <source>
        <dbReference type="EMBL" id="OOY33913.1"/>
    </source>
</evidence>
<dbReference type="Proteomes" id="UP000190962">
    <property type="component" value="Unassembled WGS sequence"/>
</dbReference>
<dbReference type="AlphaFoldDB" id="A0A1T2CNZ1"/>
<dbReference type="RefSeq" id="WP_078453611.1">
    <property type="nucleotide sequence ID" value="NZ_MPNX01000029.1"/>
</dbReference>
<reference evidence="2 3" key="1">
    <citation type="submission" date="2016-11" db="EMBL/GenBank/DDBJ databases">
        <title>Mixed transmission modes and dynamic genome evolution in an obligate animal-bacterial symbiosis.</title>
        <authorList>
            <person name="Russell S.L."/>
            <person name="Corbett-Detig R.B."/>
            <person name="Cavanaugh C.M."/>
        </authorList>
    </citation>
    <scope>NUCLEOTIDE SEQUENCE [LARGE SCALE GENOMIC DNA]</scope>
    <source>
        <strain evidence="2">MA-KB16</strain>
    </source>
</reference>
<dbReference type="EMBL" id="MPNX01000029">
    <property type="protein sequence ID" value="OOY33913.1"/>
    <property type="molecule type" value="Genomic_DNA"/>
</dbReference>
<protein>
    <submittedName>
        <fullName evidence="2">Uncharacterized protein</fullName>
    </submittedName>
</protein>
<feature type="signal peptide" evidence="1">
    <location>
        <begin position="1"/>
        <end position="26"/>
    </location>
</feature>